<gene>
    <name evidence="1" type="ordered locus">ZYRO0E10296g</name>
</gene>
<proteinExistence type="predicted"/>
<dbReference type="HOGENOM" id="CLU_2160403_0_0_1"/>
<evidence type="ECO:0000313" key="2">
    <source>
        <dbReference type="Proteomes" id="UP000008536"/>
    </source>
</evidence>
<evidence type="ECO:0000313" key="1">
    <source>
        <dbReference type="EMBL" id="CAR31112.1"/>
    </source>
</evidence>
<dbReference type="EMBL" id="CU928181">
    <property type="protein sequence ID" value="CAR31112.1"/>
    <property type="molecule type" value="Genomic_DNA"/>
</dbReference>
<organism evidence="1 2">
    <name type="scientific">Zygosaccharomyces rouxii (strain ATCC 2623 / CBS 732 / NBRC 1130 / NCYC 568 / NRRL Y-229)</name>
    <dbReference type="NCBI Taxonomy" id="559307"/>
    <lineage>
        <taxon>Eukaryota</taxon>
        <taxon>Fungi</taxon>
        <taxon>Dikarya</taxon>
        <taxon>Ascomycota</taxon>
        <taxon>Saccharomycotina</taxon>
        <taxon>Saccharomycetes</taxon>
        <taxon>Saccharomycetales</taxon>
        <taxon>Saccharomycetaceae</taxon>
        <taxon>Zygosaccharomyces</taxon>
    </lineage>
</organism>
<keyword evidence="2" id="KW-1185">Reference proteome</keyword>
<name>C5E501_ZYGRC</name>
<dbReference type="KEGG" id="zro:ZYRO0E10296g"/>
<protein>
    <submittedName>
        <fullName evidence="1">ZYRO0E10296p</fullName>
    </submittedName>
</protein>
<dbReference type="InParanoid" id="C5E501"/>
<dbReference type="AlphaFoldDB" id="C5E501"/>
<sequence>MRQIFLRLLFPTKITHGIIQNRLNRSQTYTNLYGAILFSFVVYLQTSRNFTSMVFIHHAVIHELGSSFKAHELLVMFFGRIYLSFPSIQLSTKLTNSRCGKKNRGGSHYST</sequence>
<dbReference type="RefSeq" id="XP_002499367.1">
    <property type="nucleotide sequence ID" value="XM_002499322.1"/>
</dbReference>
<reference evidence="1 2" key="1">
    <citation type="journal article" date="2009" name="Genome Res.">
        <title>Comparative genomics of protoploid Saccharomycetaceae.</title>
        <authorList>
            <consortium name="The Genolevures Consortium"/>
            <person name="Souciet J.-L."/>
            <person name="Dujon B."/>
            <person name="Gaillardin C."/>
            <person name="Johnston M."/>
            <person name="Baret P.V."/>
            <person name="Cliften P."/>
            <person name="Sherman D.J."/>
            <person name="Weissenbach J."/>
            <person name="Westhof E."/>
            <person name="Wincker P."/>
            <person name="Jubin C."/>
            <person name="Poulain J."/>
            <person name="Barbe V."/>
            <person name="Segurens B."/>
            <person name="Artiguenave F."/>
            <person name="Anthouard V."/>
            <person name="Vacherie B."/>
            <person name="Val M.-E."/>
            <person name="Fulton R.S."/>
            <person name="Minx P."/>
            <person name="Wilson R."/>
            <person name="Durrens P."/>
            <person name="Jean G."/>
            <person name="Marck C."/>
            <person name="Martin T."/>
            <person name="Nikolski M."/>
            <person name="Rolland T."/>
            <person name="Seret M.-L."/>
            <person name="Casaregola S."/>
            <person name="Despons L."/>
            <person name="Fairhead C."/>
            <person name="Fischer G."/>
            <person name="Lafontaine I."/>
            <person name="Leh V."/>
            <person name="Lemaire M."/>
            <person name="de Montigny J."/>
            <person name="Neuveglise C."/>
            <person name="Thierry A."/>
            <person name="Blanc-Lenfle I."/>
            <person name="Bleykasten C."/>
            <person name="Diffels J."/>
            <person name="Fritsch E."/>
            <person name="Frangeul L."/>
            <person name="Goeffon A."/>
            <person name="Jauniaux N."/>
            <person name="Kachouri-Lafond R."/>
            <person name="Payen C."/>
            <person name="Potier S."/>
            <person name="Pribylova L."/>
            <person name="Ozanne C."/>
            <person name="Richard G.-F."/>
            <person name="Sacerdot C."/>
            <person name="Straub M.-L."/>
            <person name="Talla E."/>
        </authorList>
    </citation>
    <scope>NUCLEOTIDE SEQUENCE [LARGE SCALE GENOMIC DNA]</scope>
    <source>
        <strain evidence="1 2">ATCC 2623 / CBS 732 / BCRC 21506 / NBRC 1130 / NCYC 568 / NRRL Y-229</strain>
    </source>
</reference>
<dbReference type="Proteomes" id="UP000008536">
    <property type="component" value="Chromosome E"/>
</dbReference>
<accession>C5E501</accession>
<dbReference type="GeneID" id="8204936"/>